<dbReference type="PANTHER" id="PTHR11240">
    <property type="entry name" value="RIBONUCLEASE T2"/>
    <property type="match status" value="1"/>
</dbReference>
<reference evidence="6 7" key="1">
    <citation type="submission" date="2024-04" db="EMBL/GenBank/DDBJ databases">
        <title>genome sequences of Mucor flavus KT1a and Helicostylum pulchrum KT1b strains isolated from the surface of a dry-aged beef.</title>
        <authorList>
            <person name="Toyotome T."/>
            <person name="Hosono M."/>
            <person name="Torimaru M."/>
            <person name="Fukuda K."/>
            <person name="Mikami N."/>
        </authorList>
    </citation>
    <scope>NUCLEOTIDE SEQUENCE [LARGE SCALE GENOMIC DNA]</scope>
    <source>
        <strain evidence="6 7">KT1a</strain>
    </source>
</reference>
<dbReference type="Proteomes" id="UP001473302">
    <property type="component" value="Unassembled WGS sequence"/>
</dbReference>
<evidence type="ECO:0000256" key="2">
    <source>
        <dbReference type="ARBA" id="ARBA00012571"/>
    </source>
</evidence>
<organism evidence="6 7">
    <name type="scientific">Mucor flavus</name>
    <dbReference type="NCBI Taxonomy" id="439312"/>
    <lineage>
        <taxon>Eukaryota</taxon>
        <taxon>Fungi</taxon>
        <taxon>Fungi incertae sedis</taxon>
        <taxon>Mucoromycota</taxon>
        <taxon>Mucoromycotina</taxon>
        <taxon>Mucoromycetes</taxon>
        <taxon>Mucorales</taxon>
        <taxon>Mucorineae</taxon>
        <taxon>Mucoraceae</taxon>
        <taxon>Mucor</taxon>
    </lineage>
</organism>
<comment type="caution">
    <text evidence="6">The sequence shown here is derived from an EMBL/GenBank/DDBJ whole genome shotgun (WGS) entry which is preliminary data.</text>
</comment>
<dbReference type="InterPro" id="IPR033697">
    <property type="entry name" value="Ribonuclease_T2_eukaryotic"/>
</dbReference>
<dbReference type="Pfam" id="PF00445">
    <property type="entry name" value="Ribonuclease_T2"/>
    <property type="match status" value="1"/>
</dbReference>
<keyword evidence="5" id="KW-1133">Transmembrane helix</keyword>
<evidence type="ECO:0000256" key="4">
    <source>
        <dbReference type="RuleBase" id="RU004328"/>
    </source>
</evidence>
<name>A0ABP9YWQ5_9FUNG</name>
<sequence length="302" mass="34128">MWTKVRHLNHSQKQQITSNLFVAVAVGAVLTVAGPTLLPCPAYDQNDRSAFLEDEEKQKSSANLKKKVIIVKRRKDTTKEKPVASTLSCHWSGAVDSCCSPKYGLVVLALQWTPGYGPNDEFTIHGLWPDTCSGRMAPARGCDNSRNTNQVASIIRGMNSTVYGRMNTFWPSNKGDNNWFWSHEWTKHGTCVSTLRPTCYGPTYKKYQDVVEYFEQVLDLRDKFDLFGALNLNGVSPGRYYNVQTIRDAFKTAYNANVKLDCHGDQLSEVSLNFYVRGRKDYEITNVLRPGNCRGAVFYPKK</sequence>
<proteinExistence type="inferred from homology"/>
<dbReference type="EC" id="4.6.1.19" evidence="2"/>
<evidence type="ECO:0000313" key="7">
    <source>
        <dbReference type="Proteomes" id="UP001473302"/>
    </source>
</evidence>
<evidence type="ECO:0000256" key="3">
    <source>
        <dbReference type="ARBA" id="ARBA00023157"/>
    </source>
</evidence>
<accession>A0ABP9YWQ5</accession>
<dbReference type="CDD" id="cd01061">
    <property type="entry name" value="RNase_T2_euk"/>
    <property type="match status" value="1"/>
</dbReference>
<keyword evidence="5" id="KW-0812">Transmembrane</keyword>
<dbReference type="SUPFAM" id="SSF55895">
    <property type="entry name" value="Ribonuclease Rh-like"/>
    <property type="match status" value="1"/>
</dbReference>
<keyword evidence="3" id="KW-1015">Disulfide bond</keyword>
<dbReference type="InterPro" id="IPR018188">
    <property type="entry name" value="RNase_T2_His_AS_1"/>
</dbReference>
<protein>
    <recommendedName>
        <fullName evidence="2">ribonuclease T2</fullName>
        <ecNumber evidence="2">4.6.1.19</ecNumber>
    </recommendedName>
</protein>
<dbReference type="PANTHER" id="PTHR11240:SF22">
    <property type="entry name" value="RIBONUCLEASE T2"/>
    <property type="match status" value="1"/>
</dbReference>
<keyword evidence="7" id="KW-1185">Reference proteome</keyword>
<gene>
    <name evidence="6" type="ORF">MFLAVUS_004729</name>
</gene>
<dbReference type="InterPro" id="IPR036430">
    <property type="entry name" value="RNase_T2-like_sf"/>
</dbReference>
<keyword evidence="5" id="KW-0472">Membrane</keyword>
<evidence type="ECO:0000313" key="6">
    <source>
        <dbReference type="EMBL" id="GAA5811296.1"/>
    </source>
</evidence>
<comment type="similarity">
    <text evidence="1 4">Belongs to the RNase T2 family.</text>
</comment>
<evidence type="ECO:0000256" key="1">
    <source>
        <dbReference type="ARBA" id="ARBA00007469"/>
    </source>
</evidence>
<dbReference type="EMBL" id="BAABUK010000009">
    <property type="protein sequence ID" value="GAA5811296.1"/>
    <property type="molecule type" value="Genomic_DNA"/>
</dbReference>
<dbReference type="Gene3D" id="3.90.730.10">
    <property type="entry name" value="Ribonuclease T2-like"/>
    <property type="match status" value="1"/>
</dbReference>
<dbReference type="InterPro" id="IPR001568">
    <property type="entry name" value="RNase_T2-like"/>
</dbReference>
<dbReference type="InterPro" id="IPR033130">
    <property type="entry name" value="RNase_T2_His_AS_2"/>
</dbReference>
<evidence type="ECO:0000256" key="5">
    <source>
        <dbReference type="SAM" id="Phobius"/>
    </source>
</evidence>
<feature type="transmembrane region" description="Helical" evidence="5">
    <location>
        <begin position="20"/>
        <end position="38"/>
    </location>
</feature>
<dbReference type="PROSITE" id="PS00531">
    <property type="entry name" value="RNASE_T2_2"/>
    <property type="match status" value="1"/>
</dbReference>
<dbReference type="PROSITE" id="PS00530">
    <property type="entry name" value="RNASE_T2_1"/>
    <property type="match status" value="1"/>
</dbReference>